<dbReference type="PROSITE" id="PS51419">
    <property type="entry name" value="RAB"/>
    <property type="match status" value="1"/>
</dbReference>
<evidence type="ECO:0000256" key="3">
    <source>
        <dbReference type="SAM" id="MobiDB-lite"/>
    </source>
</evidence>
<dbReference type="PANTHER" id="PTHR24073">
    <property type="entry name" value="DRAB5-RELATED"/>
    <property type="match status" value="1"/>
</dbReference>
<dbReference type="PRINTS" id="PR00449">
    <property type="entry name" value="RASTRNSFRMNG"/>
</dbReference>
<protein>
    <submittedName>
        <fullName evidence="4">Uncharacterized protein</fullName>
    </submittedName>
</protein>
<dbReference type="AlphaFoldDB" id="A0A7S1QC33"/>
<sequence length="295" mass="31872">MVGGQPSDQTVNEYIFKVVVVGDHGAGKTTLMNAWSSLVDSEGAEFRTLQHVPNRSDVGPSEPTVGVDFSSVLLKNCDESMSRRVDARLQFWDIAATEFSTAVGESSRRNAAGAVIVCNTTSVSSVSAVCDQWMPWLRAAKIPPERIVVVVNRTADSAARDHRFDGIPRAHVHCVDCRNNRGTAPVLAFVATALLDAFQERDVRPEVAQPTQRPSTLPVESKQETKDRSVSDHEASASDAAEQAPAEAVVAPPRVVRVDDSTDSVDVTSSGTARTPDRQRSRKNKTKQKSGPCCC</sequence>
<feature type="compositionally biased region" description="Low complexity" evidence="3">
    <location>
        <begin position="237"/>
        <end position="255"/>
    </location>
</feature>
<evidence type="ECO:0000313" key="4">
    <source>
        <dbReference type="EMBL" id="CAD9131314.1"/>
    </source>
</evidence>
<dbReference type="InterPro" id="IPR027417">
    <property type="entry name" value="P-loop_NTPase"/>
</dbReference>
<organism evidence="4">
    <name type="scientific">Neobodo designis</name>
    <name type="common">Flagellated protozoan</name>
    <name type="synonym">Bodo designis</name>
    <dbReference type="NCBI Taxonomy" id="312471"/>
    <lineage>
        <taxon>Eukaryota</taxon>
        <taxon>Discoba</taxon>
        <taxon>Euglenozoa</taxon>
        <taxon>Kinetoplastea</taxon>
        <taxon>Metakinetoplastina</taxon>
        <taxon>Neobodonida</taxon>
        <taxon>Neobodo</taxon>
    </lineage>
</organism>
<dbReference type="GO" id="GO:0005525">
    <property type="term" value="F:GTP binding"/>
    <property type="evidence" value="ECO:0007669"/>
    <property type="project" value="UniProtKB-KW"/>
</dbReference>
<dbReference type="SUPFAM" id="SSF52540">
    <property type="entry name" value="P-loop containing nucleoside triphosphate hydrolases"/>
    <property type="match status" value="1"/>
</dbReference>
<feature type="compositionally biased region" description="Basic and acidic residues" evidence="3">
    <location>
        <begin position="221"/>
        <end position="236"/>
    </location>
</feature>
<name>A0A7S1QC33_NEODS</name>
<proteinExistence type="predicted"/>
<reference evidence="4" key="1">
    <citation type="submission" date="2021-01" db="EMBL/GenBank/DDBJ databases">
        <authorList>
            <person name="Corre E."/>
            <person name="Pelletier E."/>
            <person name="Niang G."/>
            <person name="Scheremetjew M."/>
            <person name="Finn R."/>
            <person name="Kale V."/>
            <person name="Holt S."/>
            <person name="Cochrane G."/>
            <person name="Meng A."/>
            <person name="Brown T."/>
            <person name="Cohen L."/>
        </authorList>
    </citation>
    <scope>NUCLEOTIDE SEQUENCE</scope>
    <source>
        <strain evidence="4">CCAP 1951/1</strain>
    </source>
</reference>
<keyword evidence="2" id="KW-0342">GTP-binding</keyword>
<dbReference type="Pfam" id="PF08477">
    <property type="entry name" value="Roc"/>
    <property type="match status" value="1"/>
</dbReference>
<feature type="region of interest" description="Disordered" evidence="3">
    <location>
        <begin position="204"/>
        <end position="295"/>
    </location>
</feature>
<accession>A0A7S1QC33</accession>
<dbReference type="Gene3D" id="3.40.50.300">
    <property type="entry name" value="P-loop containing nucleotide triphosphate hydrolases"/>
    <property type="match status" value="1"/>
</dbReference>
<evidence type="ECO:0000256" key="1">
    <source>
        <dbReference type="ARBA" id="ARBA00022741"/>
    </source>
</evidence>
<keyword evidence="1" id="KW-0547">Nucleotide-binding</keyword>
<gene>
    <name evidence="4" type="ORF">NDES1114_LOCUS22646</name>
</gene>
<evidence type="ECO:0000256" key="2">
    <source>
        <dbReference type="ARBA" id="ARBA00023134"/>
    </source>
</evidence>
<dbReference type="EMBL" id="HBGF01033835">
    <property type="protein sequence ID" value="CAD9131314.1"/>
    <property type="molecule type" value="Transcribed_RNA"/>
</dbReference>